<gene>
    <name evidence="2" type="ORF">Zm00014a_009679</name>
</gene>
<reference evidence="2 3" key="1">
    <citation type="journal article" date="2018" name="Nat. Genet.">
        <title>Extensive intraspecific gene order and gene structural variations between Mo17 and other maize genomes.</title>
        <authorList>
            <person name="Sun S."/>
            <person name="Zhou Y."/>
            <person name="Chen J."/>
            <person name="Shi J."/>
            <person name="Zhao H."/>
            <person name="Zhao H."/>
            <person name="Song W."/>
            <person name="Zhang M."/>
            <person name="Cui Y."/>
            <person name="Dong X."/>
            <person name="Liu H."/>
            <person name="Ma X."/>
            <person name="Jiao Y."/>
            <person name="Wang B."/>
            <person name="Wei X."/>
            <person name="Stein J.C."/>
            <person name="Glaubitz J.C."/>
            <person name="Lu F."/>
            <person name="Yu G."/>
            <person name="Liang C."/>
            <person name="Fengler K."/>
            <person name="Li B."/>
            <person name="Rafalski A."/>
            <person name="Schnable P.S."/>
            <person name="Ware D.H."/>
            <person name="Buckler E.S."/>
            <person name="Lai J."/>
        </authorList>
    </citation>
    <scope>NUCLEOTIDE SEQUENCE [LARGE SCALE GENOMIC DNA]</scope>
    <source>
        <strain evidence="3">cv. Missouri 17</strain>
        <tissue evidence="2">Seedling</tissue>
    </source>
</reference>
<sequence>MFTVFGNNMATGKYAKGSSEALGTEDRNSMAETEIDEGDVNAVPSPIDDIGASSSAPRPRKKANVTINEEAWLIGAFKDGAERLAMAIEKAGSDDLPPDLLQTLQSIPGFDDTHKAFYFAYLVKNPGLARQFPTLPLTYQISLLARFVSETFP</sequence>
<proteinExistence type="predicted"/>
<organism evidence="2 3">
    <name type="scientific">Zea mays</name>
    <name type="common">Maize</name>
    <dbReference type="NCBI Taxonomy" id="4577"/>
    <lineage>
        <taxon>Eukaryota</taxon>
        <taxon>Viridiplantae</taxon>
        <taxon>Streptophyta</taxon>
        <taxon>Embryophyta</taxon>
        <taxon>Tracheophyta</taxon>
        <taxon>Spermatophyta</taxon>
        <taxon>Magnoliopsida</taxon>
        <taxon>Liliopsida</taxon>
        <taxon>Poales</taxon>
        <taxon>Poaceae</taxon>
        <taxon>PACMAD clade</taxon>
        <taxon>Panicoideae</taxon>
        <taxon>Andropogonodae</taxon>
        <taxon>Andropogoneae</taxon>
        <taxon>Tripsacinae</taxon>
        <taxon>Zea</taxon>
    </lineage>
</organism>
<comment type="caution">
    <text evidence="2">The sequence shown here is derived from an EMBL/GenBank/DDBJ whole genome shotgun (WGS) entry which is preliminary data.</text>
</comment>
<dbReference type="AlphaFoldDB" id="A0A3L6EVG0"/>
<name>A0A3L6EVG0_MAIZE</name>
<evidence type="ECO:0000313" key="3">
    <source>
        <dbReference type="Proteomes" id="UP000251960"/>
    </source>
</evidence>
<dbReference type="PANTHER" id="PTHR47865">
    <property type="entry name" value="OS05G0580550 PROTEIN"/>
    <property type="match status" value="1"/>
</dbReference>
<dbReference type="ExpressionAtlas" id="A0A3L6EVG0">
    <property type="expression patterns" value="baseline"/>
</dbReference>
<protein>
    <submittedName>
        <fullName evidence="2">Uncharacterized protein</fullName>
    </submittedName>
</protein>
<accession>A0A3L6EVG0</accession>
<evidence type="ECO:0000256" key="1">
    <source>
        <dbReference type="SAM" id="MobiDB-lite"/>
    </source>
</evidence>
<dbReference type="PANTHER" id="PTHR47865:SF1">
    <property type="entry name" value="OS08G0106700 PROTEIN"/>
    <property type="match status" value="1"/>
</dbReference>
<dbReference type="EMBL" id="NCVQ01000006">
    <property type="protein sequence ID" value="PWZ23317.1"/>
    <property type="molecule type" value="Genomic_DNA"/>
</dbReference>
<dbReference type="Proteomes" id="UP000251960">
    <property type="component" value="Chromosome 5"/>
</dbReference>
<evidence type="ECO:0000313" key="2">
    <source>
        <dbReference type="EMBL" id="PWZ23317.1"/>
    </source>
</evidence>
<feature type="region of interest" description="Disordered" evidence="1">
    <location>
        <begin position="18"/>
        <end position="62"/>
    </location>
</feature>